<comment type="caution">
    <text evidence="5">The sequence shown here is derived from an EMBL/GenBank/DDBJ whole genome shotgun (WGS) entry which is preliminary data.</text>
</comment>
<dbReference type="CDD" id="cd02065">
    <property type="entry name" value="B12-binding_like"/>
    <property type="match status" value="1"/>
</dbReference>
<keyword evidence="3" id="KW-0089">Bile pigment</keyword>
<dbReference type="InterPro" id="IPR009050">
    <property type="entry name" value="Globin-like_sf"/>
</dbReference>
<comment type="similarity">
    <text evidence="1">Belongs to the phycobiliprotein family.</text>
</comment>
<dbReference type="InterPro" id="IPR036724">
    <property type="entry name" value="Cobalamin-bd_sf"/>
</dbReference>
<sequence>MMPILSEILLEHSNAAADYATTRIYASHPDLQHRFGEQGKRSCRADIALHISFLTGALSSGNSRPFTEYICWLDSVLAARNVPGSSLAESLHWLADYFEHKLTPIDHAIVSGIFNDASNALSAARVSAQIPAFMQCLPVPHHSADLLTCKLAAGNIREVHELLQQARLDGAGYIYIATHLLQPAMYQIGQMWQQNLISVAQEHLATTIVQNELACLYGLAEFSPPNGKRALFACAEGNMHSIGIRMVADSFELAGWQVQQLGANLPITALLSQISAWQPELVGLSVSQAQHLDALRRTIEAIHGEFGEHRPQIMIGGLCTNALSEMWRMLKADSWSPSADLTQIVTS</sequence>
<dbReference type="Gene3D" id="1.10.490.20">
    <property type="entry name" value="Phycocyanins"/>
    <property type="match status" value="1"/>
</dbReference>
<dbReference type="Gene3D" id="3.40.50.280">
    <property type="entry name" value="Cobalamin-binding domain"/>
    <property type="match status" value="1"/>
</dbReference>
<reference evidence="5 6" key="1">
    <citation type="submission" date="2020-03" db="EMBL/GenBank/DDBJ databases">
        <title>Draft genome sequence of environmentally isolated violet-colored cultures.</title>
        <authorList>
            <person name="Wilson H.S."/>
        </authorList>
    </citation>
    <scope>NUCLEOTIDE SEQUENCE [LARGE SCALE GENOMIC DNA]</scope>
    <source>
        <strain evidence="5 6">HSC-16F04</strain>
    </source>
</reference>
<proteinExistence type="inferred from homology"/>
<dbReference type="Gene3D" id="1.10.1240.10">
    <property type="entry name" value="Methionine synthase domain"/>
    <property type="match status" value="1"/>
</dbReference>
<dbReference type="Pfam" id="PF02607">
    <property type="entry name" value="B12-binding_2"/>
    <property type="match status" value="1"/>
</dbReference>
<organism evidence="5 6">
    <name type="scientific">Iodobacter violaceini</name>
    <dbReference type="NCBI Taxonomy" id="3044271"/>
    <lineage>
        <taxon>Bacteria</taxon>
        <taxon>Pseudomonadati</taxon>
        <taxon>Pseudomonadota</taxon>
        <taxon>Betaproteobacteria</taxon>
        <taxon>Neisseriales</taxon>
        <taxon>Chitinibacteraceae</taxon>
        <taxon>Iodobacter</taxon>
    </lineage>
</organism>
<gene>
    <name evidence="5" type="ORF">HA050_14845</name>
</gene>
<dbReference type="InterPro" id="IPR036594">
    <property type="entry name" value="Meth_synthase_dom"/>
</dbReference>
<dbReference type="Proteomes" id="UP000712570">
    <property type="component" value="Unassembled WGS sequence"/>
</dbReference>
<keyword evidence="2" id="KW-0157">Chromophore</keyword>
<dbReference type="RefSeq" id="WP_166827692.1">
    <property type="nucleotide sequence ID" value="NZ_JAAOLX010000007.1"/>
</dbReference>
<name>A0ABX0KTT9_9NEIS</name>
<evidence type="ECO:0000313" key="5">
    <source>
        <dbReference type="EMBL" id="NHQ87392.1"/>
    </source>
</evidence>
<dbReference type="InterPro" id="IPR006158">
    <property type="entry name" value="Cobalamin-bd"/>
</dbReference>
<protein>
    <submittedName>
        <fullName evidence="5">Cobalamin-binding protein</fullName>
    </submittedName>
</protein>
<feature type="domain" description="B12-binding" evidence="4">
    <location>
        <begin position="227"/>
        <end position="347"/>
    </location>
</feature>
<evidence type="ECO:0000256" key="3">
    <source>
        <dbReference type="ARBA" id="ARBA00023307"/>
    </source>
</evidence>
<dbReference type="Pfam" id="PF02310">
    <property type="entry name" value="B12-binding"/>
    <property type="match status" value="1"/>
</dbReference>
<keyword evidence="6" id="KW-1185">Reference proteome</keyword>
<dbReference type="PROSITE" id="PS51332">
    <property type="entry name" value="B12_BINDING"/>
    <property type="match status" value="1"/>
</dbReference>
<dbReference type="InterPro" id="IPR003759">
    <property type="entry name" value="Cbl-bd_cap"/>
</dbReference>
<evidence type="ECO:0000259" key="4">
    <source>
        <dbReference type="PROSITE" id="PS51332"/>
    </source>
</evidence>
<dbReference type="SUPFAM" id="SSF46458">
    <property type="entry name" value="Globin-like"/>
    <property type="match status" value="1"/>
</dbReference>
<dbReference type="EMBL" id="JAAOLX010000007">
    <property type="protein sequence ID" value="NHQ87392.1"/>
    <property type="molecule type" value="Genomic_DNA"/>
</dbReference>
<evidence type="ECO:0000256" key="2">
    <source>
        <dbReference type="ARBA" id="ARBA00022991"/>
    </source>
</evidence>
<evidence type="ECO:0000313" key="6">
    <source>
        <dbReference type="Proteomes" id="UP000712570"/>
    </source>
</evidence>
<evidence type="ECO:0000256" key="1">
    <source>
        <dbReference type="ARBA" id="ARBA00008182"/>
    </source>
</evidence>
<dbReference type="InterPro" id="IPR038719">
    <property type="entry name" value="Phycobilisome_asu/bsu_sf"/>
</dbReference>
<accession>A0ABX0KTT9</accession>
<dbReference type="SUPFAM" id="SSF52242">
    <property type="entry name" value="Cobalamin (vitamin B12)-binding domain"/>
    <property type="match status" value="1"/>
</dbReference>